<protein>
    <submittedName>
        <fullName evidence="1">RidA family protein</fullName>
    </submittedName>
</protein>
<organism evidence="1 2">
    <name type="scientific">Erythrobacter ani</name>
    <dbReference type="NCBI Taxonomy" id="2827235"/>
    <lineage>
        <taxon>Bacteria</taxon>
        <taxon>Pseudomonadati</taxon>
        <taxon>Pseudomonadota</taxon>
        <taxon>Alphaproteobacteria</taxon>
        <taxon>Sphingomonadales</taxon>
        <taxon>Erythrobacteraceae</taxon>
        <taxon>Erythrobacter/Porphyrobacter group</taxon>
        <taxon>Erythrobacter</taxon>
    </lineage>
</organism>
<dbReference type="EMBL" id="JAGSPB010000002">
    <property type="protein sequence ID" value="MBV7266109.1"/>
    <property type="molecule type" value="Genomic_DNA"/>
</dbReference>
<dbReference type="PANTHER" id="PTHR43857:SF1">
    <property type="entry name" value="YJGH FAMILY PROTEIN"/>
    <property type="match status" value="1"/>
</dbReference>
<reference evidence="1 2" key="1">
    <citation type="submission" date="2021-04" db="EMBL/GenBank/DDBJ databases">
        <authorList>
            <person name="Pira H."/>
            <person name="Risdian C."/>
            <person name="Wink J."/>
        </authorList>
    </citation>
    <scope>NUCLEOTIDE SEQUENCE [LARGE SCALE GENOMIC DNA]</scope>
    <source>
        <strain evidence="1 2">WH131</strain>
    </source>
</reference>
<name>A0ABS6SN86_9SPHN</name>
<dbReference type="Proteomes" id="UP000699975">
    <property type="component" value="Unassembled WGS sequence"/>
</dbReference>
<dbReference type="CDD" id="cd06154">
    <property type="entry name" value="YjgF_YER057c_UK114_like_6"/>
    <property type="match status" value="1"/>
</dbReference>
<dbReference type="Pfam" id="PF01042">
    <property type="entry name" value="Ribonuc_L-PSP"/>
    <property type="match status" value="1"/>
</dbReference>
<accession>A0ABS6SN86</accession>
<dbReference type="PANTHER" id="PTHR43857">
    <property type="entry name" value="BLR7761 PROTEIN"/>
    <property type="match status" value="1"/>
</dbReference>
<evidence type="ECO:0000313" key="1">
    <source>
        <dbReference type="EMBL" id="MBV7266109.1"/>
    </source>
</evidence>
<comment type="caution">
    <text evidence="1">The sequence shown here is derived from an EMBL/GenBank/DDBJ whole genome shotgun (WGS) entry which is preliminary data.</text>
</comment>
<sequence>MMGRQRTTSGSPFEDQFGFCRAVRVDNRIIVAGTGPIEPGGETTSGDAAAQAARCCELIITAIEGLGGSAADVVRTRMLLTDFDDQDAVGAVHARYFGDARPAATMAGAAWLCRREWKVEIEAEAIVPDA</sequence>
<dbReference type="RefSeq" id="WP_218316741.1">
    <property type="nucleotide sequence ID" value="NZ_JAGSPB010000002.1"/>
</dbReference>
<dbReference type="InterPro" id="IPR006175">
    <property type="entry name" value="YjgF/YER057c/UK114"/>
</dbReference>
<evidence type="ECO:0000313" key="2">
    <source>
        <dbReference type="Proteomes" id="UP000699975"/>
    </source>
</evidence>
<keyword evidence="2" id="KW-1185">Reference proteome</keyword>
<proteinExistence type="predicted"/>
<gene>
    <name evidence="1" type="ORF">KCG45_07955</name>
</gene>